<dbReference type="PANTHER" id="PTHR12526:SF629">
    <property type="entry name" value="TEICHURONIC ACID BIOSYNTHESIS GLYCOSYLTRANSFERASE TUAH-RELATED"/>
    <property type="match status" value="1"/>
</dbReference>
<evidence type="ECO:0000313" key="5">
    <source>
        <dbReference type="EMBL" id="MDT0632971.1"/>
    </source>
</evidence>
<comment type="caution">
    <text evidence="5">The sequence shown here is derived from an EMBL/GenBank/DDBJ whole genome shotgun (WGS) entry which is preliminary data.</text>
</comment>
<dbReference type="GO" id="GO:0016757">
    <property type="term" value="F:glycosyltransferase activity"/>
    <property type="evidence" value="ECO:0007669"/>
    <property type="project" value="UniProtKB-KW"/>
</dbReference>
<dbReference type="RefSeq" id="WP_311665395.1">
    <property type="nucleotide sequence ID" value="NZ_JAVRHT010000044.1"/>
</dbReference>
<organism evidence="5 6">
    <name type="scientific">Rubrivirga litoralis</name>
    <dbReference type="NCBI Taxonomy" id="3075598"/>
    <lineage>
        <taxon>Bacteria</taxon>
        <taxon>Pseudomonadati</taxon>
        <taxon>Rhodothermota</taxon>
        <taxon>Rhodothermia</taxon>
        <taxon>Rhodothermales</taxon>
        <taxon>Rubricoccaceae</taxon>
        <taxon>Rubrivirga</taxon>
    </lineage>
</organism>
<dbReference type="InterPro" id="IPR001296">
    <property type="entry name" value="Glyco_trans_1"/>
</dbReference>
<dbReference type="InterPro" id="IPR028098">
    <property type="entry name" value="Glyco_trans_4-like_N"/>
</dbReference>
<protein>
    <submittedName>
        <fullName evidence="5">Glycosyltransferase</fullName>
        <ecNumber evidence="5">2.4.-.-</ecNumber>
    </submittedName>
</protein>
<reference evidence="5 6" key="1">
    <citation type="submission" date="2023-09" db="EMBL/GenBank/DDBJ databases">
        <authorList>
            <person name="Rey-Velasco X."/>
        </authorList>
    </citation>
    <scope>NUCLEOTIDE SEQUENCE [LARGE SCALE GENOMIC DNA]</scope>
    <source>
        <strain evidence="5 6">F394</strain>
    </source>
</reference>
<dbReference type="EMBL" id="JAVRHT010000044">
    <property type="protein sequence ID" value="MDT0632971.1"/>
    <property type="molecule type" value="Genomic_DNA"/>
</dbReference>
<dbReference type="SUPFAM" id="SSF53756">
    <property type="entry name" value="UDP-Glycosyltransferase/glycogen phosphorylase"/>
    <property type="match status" value="1"/>
</dbReference>
<keyword evidence="6" id="KW-1185">Reference proteome</keyword>
<evidence type="ECO:0000259" key="4">
    <source>
        <dbReference type="Pfam" id="PF13439"/>
    </source>
</evidence>
<dbReference type="Pfam" id="PF00534">
    <property type="entry name" value="Glycos_transf_1"/>
    <property type="match status" value="1"/>
</dbReference>
<dbReference type="Proteomes" id="UP001267426">
    <property type="component" value="Unassembled WGS sequence"/>
</dbReference>
<dbReference type="PANTHER" id="PTHR12526">
    <property type="entry name" value="GLYCOSYLTRANSFERASE"/>
    <property type="match status" value="1"/>
</dbReference>
<evidence type="ECO:0000256" key="2">
    <source>
        <dbReference type="ARBA" id="ARBA00022679"/>
    </source>
</evidence>
<dbReference type="EC" id="2.4.-.-" evidence="5"/>
<name>A0ABU3BUK6_9BACT</name>
<keyword evidence="1 5" id="KW-0328">Glycosyltransferase</keyword>
<sequence>MTAPPAPSVSAPRASAPPDVLHLATTHTAGDPRVAQKEARTLAEAGLRVGLVLPHDGDGVGPGGVAVYGVERPATGRDRVLRTTPAVVRRALAEAGPRTVFHLHDADLLAHGLALALRGRRVVYDAHEDTPRQALHQPWIPARLRRPAGWAYGAAEALGGRLFAGVVAAEPAIARRYPAAKTALVRNFPLLGELAVPGAAPYAERPAAVAYVGSITRARGAEEMARAVAGRGATLHLAGPFHPPALADAFRGRGGVVVHGVLDRPAVAALLGGVRAGLSVLHPTPKYLEAYPTKLFEYMAAGLPLVASDFPVIRQFVEPAQCGILVDPLDVDALGRAVGWILDHPAQAEAMGARGRAAVEASYTWAPEGRRLVAFYDALRAGRPPGQPIPA</sequence>
<feature type="domain" description="Glycosyltransferase subfamily 4-like N-terminal" evidence="4">
    <location>
        <begin position="33"/>
        <end position="176"/>
    </location>
</feature>
<feature type="domain" description="Glycosyl transferase family 1" evidence="3">
    <location>
        <begin position="204"/>
        <end position="356"/>
    </location>
</feature>
<dbReference type="Pfam" id="PF13439">
    <property type="entry name" value="Glyco_transf_4"/>
    <property type="match status" value="1"/>
</dbReference>
<gene>
    <name evidence="5" type="ORF">RM540_14530</name>
</gene>
<evidence type="ECO:0000259" key="3">
    <source>
        <dbReference type="Pfam" id="PF00534"/>
    </source>
</evidence>
<accession>A0ABU3BUK6</accession>
<evidence type="ECO:0000256" key="1">
    <source>
        <dbReference type="ARBA" id="ARBA00022676"/>
    </source>
</evidence>
<proteinExistence type="predicted"/>
<keyword evidence="2 5" id="KW-0808">Transferase</keyword>
<dbReference type="Gene3D" id="3.40.50.2000">
    <property type="entry name" value="Glycogen Phosphorylase B"/>
    <property type="match status" value="2"/>
</dbReference>
<evidence type="ECO:0000313" key="6">
    <source>
        <dbReference type="Proteomes" id="UP001267426"/>
    </source>
</evidence>